<dbReference type="Pfam" id="PF01814">
    <property type="entry name" value="Hemerythrin"/>
    <property type="match status" value="1"/>
</dbReference>
<dbReference type="PANTHER" id="PTHR39966:SF1">
    <property type="entry name" value="HEMERYTHRIN-LIKE DOMAIN-CONTAINING PROTEIN"/>
    <property type="match status" value="1"/>
</dbReference>
<dbReference type="EMBL" id="CP003326">
    <property type="protein sequence ID" value="AFS77715.1"/>
    <property type="molecule type" value="Genomic_DNA"/>
</dbReference>
<dbReference type="Gene3D" id="1.20.120.520">
    <property type="entry name" value="nmb1532 protein domain like"/>
    <property type="match status" value="1"/>
</dbReference>
<proteinExistence type="predicted"/>
<reference evidence="2 3" key="1">
    <citation type="journal article" date="2012" name="PLoS ONE">
        <title>The purine-utilizing bacterium Clostridium acidurici 9a: a genome-guided metabolic reconsideration.</title>
        <authorList>
            <person name="Hartwich K."/>
            <person name="Poehlein A."/>
            <person name="Daniel R."/>
        </authorList>
    </citation>
    <scope>NUCLEOTIDE SEQUENCE [LARGE SCALE GENOMIC DNA]</scope>
    <source>
        <strain evidence="3">ATCC 7906 / DSM 604 / BCRC 14475 / CIP 104303 / KCTC 5404 / NCIMB 10678 / 9a</strain>
    </source>
</reference>
<dbReference type="AlphaFoldDB" id="K0AY80"/>
<organism evidence="2 3">
    <name type="scientific">Gottschalkia acidurici (strain ATCC 7906 / DSM 604 / BCRC 14475 / CIP 104303 / KCTC 5404 / NCIMB 10678 / 9a)</name>
    <name type="common">Clostridium acidurici</name>
    <dbReference type="NCBI Taxonomy" id="1128398"/>
    <lineage>
        <taxon>Bacteria</taxon>
        <taxon>Bacillati</taxon>
        <taxon>Bacillota</taxon>
        <taxon>Tissierellia</taxon>
        <taxon>Tissierellales</taxon>
        <taxon>Gottschalkiaceae</taxon>
        <taxon>Gottschalkia</taxon>
    </lineage>
</organism>
<gene>
    <name evidence="2" type="ordered locus">Curi_c06420</name>
</gene>
<dbReference type="RefSeq" id="WP_014966852.1">
    <property type="nucleotide sequence ID" value="NC_018664.1"/>
</dbReference>
<evidence type="ECO:0000313" key="2">
    <source>
        <dbReference type="EMBL" id="AFS77715.1"/>
    </source>
</evidence>
<dbReference type="GO" id="GO:0005886">
    <property type="term" value="C:plasma membrane"/>
    <property type="evidence" value="ECO:0007669"/>
    <property type="project" value="TreeGrafter"/>
</dbReference>
<accession>K0AY80</accession>
<dbReference type="InterPro" id="IPR012312">
    <property type="entry name" value="Hemerythrin-like"/>
</dbReference>
<dbReference type="OrthoDB" id="9785474at2"/>
<protein>
    <submittedName>
        <fullName evidence="2">Hemerythrin HHE cation binding domain-containing protein</fullName>
    </submittedName>
</protein>
<name>K0AY80_GOTA9</name>
<sequence>MNSIDILVSEHDNIKKVIKVIRKLCFQLTNGMEVPYDDFFQVIDFIRNYADKYHHGKEEDMLFIDMNNELQETIGEGPIQGMLIEHNFGRSLVMDLEVALNSHKSGDKEAIVDIIGNAIGYANLLTKHINKEDNMIYKYATNNLKKETLDKLDIQFKEFEENSAHIEVKNKYIKFVNELESKYS</sequence>
<dbReference type="eggNOG" id="COG3945">
    <property type="taxonomic scope" value="Bacteria"/>
</dbReference>
<evidence type="ECO:0000313" key="3">
    <source>
        <dbReference type="Proteomes" id="UP000006094"/>
    </source>
</evidence>
<dbReference type="KEGG" id="cad:Curi_c06420"/>
<dbReference type="HOGENOM" id="CLU_095978_2_0_9"/>
<dbReference type="Proteomes" id="UP000006094">
    <property type="component" value="Chromosome"/>
</dbReference>
<keyword evidence="3" id="KW-1185">Reference proteome</keyword>
<dbReference type="PANTHER" id="PTHR39966">
    <property type="entry name" value="BLL2471 PROTEIN-RELATED"/>
    <property type="match status" value="1"/>
</dbReference>
<feature type="domain" description="Hemerythrin-like" evidence="1">
    <location>
        <begin position="3"/>
        <end position="139"/>
    </location>
</feature>
<evidence type="ECO:0000259" key="1">
    <source>
        <dbReference type="Pfam" id="PF01814"/>
    </source>
</evidence>
<dbReference type="STRING" id="1128398.Curi_c06420"/>